<feature type="compositionally biased region" description="Acidic residues" evidence="2">
    <location>
        <begin position="139"/>
        <end position="149"/>
    </location>
</feature>
<dbReference type="AlphaFoldDB" id="A0A7G8PSA7"/>
<name>A0A7G8PSA7_9FLAO</name>
<feature type="region of interest" description="Disordered" evidence="2">
    <location>
        <begin position="121"/>
        <end position="149"/>
    </location>
</feature>
<evidence type="ECO:0000259" key="3">
    <source>
        <dbReference type="Pfam" id="PF14129"/>
    </source>
</evidence>
<keyword evidence="5" id="KW-1185">Reference proteome</keyword>
<dbReference type="KEGG" id="alti:ALE3EI_0646"/>
<proteinExistence type="predicted"/>
<organism evidence="4 5">
    <name type="scientific">Constantimarinum furrinae</name>
    <dbReference type="NCBI Taxonomy" id="2562285"/>
    <lineage>
        <taxon>Bacteria</taxon>
        <taxon>Pseudomonadati</taxon>
        <taxon>Bacteroidota</taxon>
        <taxon>Flavobacteriia</taxon>
        <taxon>Flavobacteriales</taxon>
        <taxon>Flavobacteriaceae</taxon>
        <taxon>Altibacter/Constantimarinum group</taxon>
        <taxon>Constantimarinum</taxon>
    </lineage>
</organism>
<evidence type="ECO:0000256" key="1">
    <source>
        <dbReference type="SAM" id="Coils"/>
    </source>
</evidence>
<dbReference type="Pfam" id="PF14129">
    <property type="entry name" value="DUF4296"/>
    <property type="match status" value="1"/>
</dbReference>
<dbReference type="EMBL" id="CP052909">
    <property type="protein sequence ID" value="QNJ97223.1"/>
    <property type="molecule type" value="Genomic_DNA"/>
</dbReference>
<dbReference type="Proteomes" id="UP000515514">
    <property type="component" value="Chromosome"/>
</dbReference>
<evidence type="ECO:0000256" key="2">
    <source>
        <dbReference type="SAM" id="MobiDB-lite"/>
    </source>
</evidence>
<evidence type="ECO:0000313" key="5">
    <source>
        <dbReference type="Proteomes" id="UP000515514"/>
    </source>
</evidence>
<dbReference type="RefSeq" id="WP_186990801.1">
    <property type="nucleotide sequence ID" value="NZ_CP052909.1"/>
</dbReference>
<reference evidence="4 5" key="1">
    <citation type="submission" date="2020-04" db="EMBL/GenBank/DDBJ databases">
        <title>Genome sequence of Altibacter aquimarinus strain ALE3EI.</title>
        <authorList>
            <person name="Oh H.-M."/>
            <person name="Jang D."/>
        </authorList>
    </citation>
    <scope>NUCLEOTIDE SEQUENCE [LARGE SCALE GENOMIC DNA]</scope>
    <source>
        <strain evidence="4 5">ALE3EI</strain>
    </source>
</reference>
<sequence>MNKIALFLLACVAFWSCQDVDRPEKPDNLISKDEMVNILTDVYIANAARSVNNRAIREQGIKLDSAIYKKYNIDSLQFARSNAWYTSNLNTYSSIFQQVQQRLEILKEKADSLTDKRVTEFKEEEVDSLPPSPQLTDPVESEIDQDSLR</sequence>
<feature type="coiled-coil region" evidence="1">
    <location>
        <begin position="89"/>
        <end position="116"/>
    </location>
</feature>
<keyword evidence="1" id="KW-0175">Coiled coil</keyword>
<accession>A0A7G8PSA7</accession>
<protein>
    <recommendedName>
        <fullName evidence="3">DUF4296 domain-containing protein</fullName>
    </recommendedName>
</protein>
<dbReference type="InterPro" id="IPR025381">
    <property type="entry name" value="DUF4296"/>
</dbReference>
<feature type="domain" description="DUF4296" evidence="3">
    <location>
        <begin position="26"/>
        <end position="107"/>
    </location>
</feature>
<evidence type="ECO:0000313" key="4">
    <source>
        <dbReference type="EMBL" id="QNJ97223.1"/>
    </source>
</evidence>
<gene>
    <name evidence="4" type="ORF">ALE3EI_0646</name>
</gene>